<proteinExistence type="predicted"/>
<gene>
    <name evidence="1" type="ORF">S03H2_66616</name>
</gene>
<comment type="caution">
    <text evidence="1">The sequence shown here is derived from an EMBL/GenBank/DDBJ whole genome shotgun (WGS) entry which is preliminary data.</text>
</comment>
<dbReference type="EMBL" id="BARU01043521">
    <property type="protein sequence ID" value="GAH82211.1"/>
    <property type="molecule type" value="Genomic_DNA"/>
</dbReference>
<dbReference type="Gene3D" id="3.90.190.20">
    <property type="entry name" value="Mur ligase, C-terminal domain"/>
    <property type="match status" value="1"/>
</dbReference>
<dbReference type="InterPro" id="IPR036615">
    <property type="entry name" value="Mur_ligase_C_dom_sf"/>
</dbReference>
<feature type="non-terminal residue" evidence="1">
    <location>
        <position position="55"/>
    </location>
</feature>
<reference evidence="1" key="1">
    <citation type="journal article" date="2014" name="Front. Microbiol.">
        <title>High frequency of phylogenetically diverse reductive dehalogenase-homologous genes in deep subseafloor sedimentary metagenomes.</title>
        <authorList>
            <person name="Kawai M."/>
            <person name="Futagami T."/>
            <person name="Toyoda A."/>
            <person name="Takaki Y."/>
            <person name="Nishi S."/>
            <person name="Hori S."/>
            <person name="Arai W."/>
            <person name="Tsubouchi T."/>
            <person name="Morono Y."/>
            <person name="Uchiyama I."/>
            <person name="Ito T."/>
            <person name="Fujiyama A."/>
            <person name="Inagaki F."/>
            <person name="Takami H."/>
        </authorList>
    </citation>
    <scope>NUCLEOTIDE SEQUENCE</scope>
    <source>
        <strain evidence="1">Expedition CK06-06</strain>
    </source>
</reference>
<name>X1IIG7_9ZZZZ</name>
<evidence type="ECO:0000313" key="1">
    <source>
        <dbReference type="EMBL" id="GAH82211.1"/>
    </source>
</evidence>
<dbReference type="GO" id="GO:0016881">
    <property type="term" value="F:acid-amino acid ligase activity"/>
    <property type="evidence" value="ECO:0007669"/>
    <property type="project" value="InterPro"/>
</dbReference>
<sequence length="55" mass="5996">MGKAALKLADYSVITSDNSRSEDPGDIIAQIEKGIKEERGSSYSDGKRCVYFHSA</sequence>
<accession>X1IIG7</accession>
<organism evidence="1">
    <name type="scientific">marine sediment metagenome</name>
    <dbReference type="NCBI Taxonomy" id="412755"/>
    <lineage>
        <taxon>unclassified sequences</taxon>
        <taxon>metagenomes</taxon>
        <taxon>ecological metagenomes</taxon>
    </lineage>
</organism>
<dbReference type="AlphaFoldDB" id="X1IIG7"/>
<dbReference type="SUPFAM" id="SSF53244">
    <property type="entry name" value="MurD-like peptide ligases, peptide-binding domain"/>
    <property type="match status" value="1"/>
</dbReference>
<protein>
    <submittedName>
        <fullName evidence="1">Uncharacterized protein</fullName>
    </submittedName>
</protein>